<dbReference type="InterPro" id="IPR011986">
    <property type="entry name" value="Xdiol_dOase_LigA"/>
</dbReference>
<evidence type="ECO:0000259" key="1">
    <source>
        <dbReference type="Pfam" id="PF07746"/>
    </source>
</evidence>
<dbReference type="Pfam" id="PF07746">
    <property type="entry name" value="LigA"/>
    <property type="match status" value="1"/>
</dbReference>
<reference evidence="3" key="1">
    <citation type="submission" date="2016-10" db="EMBL/GenBank/DDBJ databases">
        <authorList>
            <person name="Varghese N."/>
            <person name="Submissions S."/>
        </authorList>
    </citation>
    <scope>NUCLEOTIDE SEQUENCE [LARGE SCALE GENOMIC DNA]</scope>
    <source>
        <strain evidence="3">LMG 25967</strain>
    </source>
</reference>
<gene>
    <name evidence="2" type="ORF">SAMN05216201_108113</name>
</gene>
<evidence type="ECO:0000313" key="2">
    <source>
        <dbReference type="EMBL" id="SEJ41769.1"/>
    </source>
</evidence>
<dbReference type="Proteomes" id="UP000242930">
    <property type="component" value="Unassembled WGS sequence"/>
</dbReference>
<accession>A0A1H6YKH6</accession>
<sequence length="98" mass="11269">MSRNVLERVLWQLSVERAAKERFRADAGKFLARFDLSEEERQMVIEFDVSALQRLGVNPMLTMGFWQELSPTRDMALYKERLGASDEQRAAFSAALKG</sequence>
<keyword evidence="3" id="KW-1185">Reference proteome</keyword>
<protein>
    <submittedName>
        <fullName evidence="2">Protocatechuate 4,5-dioxygenase, alpha chain</fullName>
    </submittedName>
</protein>
<keyword evidence="2" id="KW-0223">Dioxygenase</keyword>
<feature type="domain" description="Extradiol ring-cleavage dioxygenase LigAB LigA subunit" evidence="1">
    <location>
        <begin position="6"/>
        <end position="61"/>
    </location>
</feature>
<dbReference type="Gene3D" id="1.10.700.10">
    <property type="entry name" value="Dioxygenase LigAB, LigA subunit"/>
    <property type="match status" value="1"/>
</dbReference>
<dbReference type="STRING" id="915471.SAMN05216201_108113"/>
<dbReference type="AlphaFoldDB" id="A0A1H6YKH6"/>
<proteinExistence type="predicted"/>
<dbReference type="CDD" id="cd07321">
    <property type="entry name" value="Extradiol_Dioxygenase_3A_like"/>
    <property type="match status" value="1"/>
</dbReference>
<dbReference type="EMBL" id="FNZE01000008">
    <property type="protein sequence ID" value="SEJ41769.1"/>
    <property type="molecule type" value="Genomic_DNA"/>
</dbReference>
<dbReference type="SUPFAM" id="SSF48076">
    <property type="entry name" value="LigA subunit of an aromatic-ring-opening dioxygenase LigAB"/>
    <property type="match status" value="1"/>
</dbReference>
<name>A0A1H6YKH6_9PSED</name>
<keyword evidence="2" id="KW-0560">Oxidoreductase</keyword>
<dbReference type="RefSeq" id="WP_090311046.1">
    <property type="nucleotide sequence ID" value="NZ_FNZE01000008.1"/>
</dbReference>
<dbReference type="OrthoDB" id="3478734at2"/>
<organism evidence="2 3">
    <name type="scientific">Pseudomonas linyingensis</name>
    <dbReference type="NCBI Taxonomy" id="915471"/>
    <lineage>
        <taxon>Bacteria</taxon>
        <taxon>Pseudomonadati</taxon>
        <taxon>Pseudomonadota</taxon>
        <taxon>Gammaproteobacteria</taxon>
        <taxon>Pseudomonadales</taxon>
        <taxon>Pseudomonadaceae</taxon>
        <taxon>Pseudomonas</taxon>
    </lineage>
</organism>
<dbReference type="InterPro" id="IPR036622">
    <property type="entry name" value="LigA_sf"/>
</dbReference>
<evidence type="ECO:0000313" key="3">
    <source>
        <dbReference type="Proteomes" id="UP000242930"/>
    </source>
</evidence>
<dbReference type="GO" id="GO:0051213">
    <property type="term" value="F:dioxygenase activity"/>
    <property type="evidence" value="ECO:0007669"/>
    <property type="project" value="UniProtKB-KW"/>
</dbReference>